<keyword evidence="2" id="KW-1185">Reference proteome</keyword>
<dbReference type="EMBL" id="HG793136">
    <property type="protein sequence ID" value="CRL19534.1"/>
    <property type="molecule type" value="Genomic_DNA"/>
</dbReference>
<protein>
    <submittedName>
        <fullName evidence="1">Helix-turn-helix, Psq</fullName>
    </submittedName>
</protein>
<reference evidence="1 2" key="1">
    <citation type="journal article" date="2014" name="Nat. Commun.">
        <title>Multiple recent horizontal transfers of a large genomic region in cheese making fungi.</title>
        <authorList>
            <person name="Cheeseman K."/>
            <person name="Ropars J."/>
            <person name="Renault P."/>
            <person name="Dupont J."/>
            <person name="Gouzy J."/>
            <person name="Branca A."/>
            <person name="Abraham A.L."/>
            <person name="Ceppi M."/>
            <person name="Conseiller E."/>
            <person name="Debuchy R."/>
            <person name="Malagnac F."/>
            <person name="Goarin A."/>
            <person name="Silar P."/>
            <person name="Lacoste S."/>
            <person name="Sallet E."/>
            <person name="Bensimon A."/>
            <person name="Giraud T."/>
            <person name="Brygoo Y."/>
        </authorList>
    </citation>
    <scope>NUCLEOTIDE SEQUENCE [LARGE SCALE GENOMIC DNA]</scope>
    <source>
        <strain evidence="2">FM 013</strain>
    </source>
</reference>
<dbReference type="SUPFAM" id="SSF46689">
    <property type="entry name" value="Homeodomain-like"/>
    <property type="match status" value="1"/>
</dbReference>
<accession>A0A0G4NZU4</accession>
<proteinExistence type="predicted"/>
<evidence type="ECO:0000313" key="1">
    <source>
        <dbReference type="EMBL" id="CRL19534.1"/>
    </source>
</evidence>
<sequence>MPPIRSQSSTNSTEQEGRLLLAIQAFKNRDINSISLAARTFNVLCSTLRDRLNGHTERSTIRQLYALSVW</sequence>
<dbReference type="Proteomes" id="UP000053732">
    <property type="component" value="Unassembled WGS sequence"/>
</dbReference>
<organism evidence="1 2">
    <name type="scientific">Penicillium camemberti (strain FM 013)</name>
    <dbReference type="NCBI Taxonomy" id="1429867"/>
    <lineage>
        <taxon>Eukaryota</taxon>
        <taxon>Fungi</taxon>
        <taxon>Dikarya</taxon>
        <taxon>Ascomycota</taxon>
        <taxon>Pezizomycotina</taxon>
        <taxon>Eurotiomycetes</taxon>
        <taxon>Eurotiomycetidae</taxon>
        <taxon>Eurotiales</taxon>
        <taxon>Aspergillaceae</taxon>
        <taxon>Penicillium</taxon>
    </lineage>
</organism>
<dbReference type="InterPro" id="IPR009057">
    <property type="entry name" value="Homeodomain-like_sf"/>
</dbReference>
<name>A0A0G4NZU4_PENC3</name>
<gene>
    <name evidence="1" type="ORF">PCAMFM013_S003g000325</name>
</gene>
<dbReference type="AlphaFoldDB" id="A0A0G4NZU4"/>
<evidence type="ECO:0000313" key="2">
    <source>
        <dbReference type="Proteomes" id="UP000053732"/>
    </source>
</evidence>